<feature type="region of interest" description="Disordered" evidence="1">
    <location>
        <begin position="434"/>
        <end position="453"/>
    </location>
</feature>
<evidence type="ECO:0000256" key="2">
    <source>
        <dbReference type="SAM" id="Phobius"/>
    </source>
</evidence>
<organism evidence="3 4">
    <name type="scientific">Singulisphaera acidiphila (strain ATCC BAA-1392 / DSM 18658 / VKM B-2454 / MOB10)</name>
    <dbReference type="NCBI Taxonomy" id="886293"/>
    <lineage>
        <taxon>Bacteria</taxon>
        <taxon>Pseudomonadati</taxon>
        <taxon>Planctomycetota</taxon>
        <taxon>Planctomycetia</taxon>
        <taxon>Isosphaerales</taxon>
        <taxon>Isosphaeraceae</taxon>
        <taxon>Singulisphaera</taxon>
    </lineage>
</organism>
<dbReference type="Proteomes" id="UP000010798">
    <property type="component" value="Chromosome"/>
</dbReference>
<gene>
    <name evidence="3" type="ordered locus">Sinac_0667</name>
</gene>
<proteinExistence type="predicted"/>
<feature type="compositionally biased region" description="Polar residues" evidence="1">
    <location>
        <begin position="444"/>
        <end position="453"/>
    </location>
</feature>
<feature type="transmembrane region" description="Helical" evidence="2">
    <location>
        <begin position="173"/>
        <end position="199"/>
    </location>
</feature>
<dbReference type="KEGG" id="saci:Sinac_0667"/>
<feature type="transmembrane region" description="Helical" evidence="2">
    <location>
        <begin position="118"/>
        <end position="137"/>
    </location>
</feature>
<feature type="transmembrane region" description="Helical" evidence="2">
    <location>
        <begin position="298"/>
        <end position="318"/>
    </location>
</feature>
<evidence type="ECO:0000313" key="3">
    <source>
        <dbReference type="EMBL" id="AGA25081.1"/>
    </source>
</evidence>
<name>L0D8W7_SINAD</name>
<keyword evidence="4" id="KW-1185">Reference proteome</keyword>
<feature type="transmembrane region" description="Helical" evidence="2">
    <location>
        <begin position="89"/>
        <end position="111"/>
    </location>
</feature>
<keyword evidence="2" id="KW-0472">Membrane</keyword>
<feature type="transmembrane region" description="Helical" evidence="2">
    <location>
        <begin position="143"/>
        <end position="161"/>
    </location>
</feature>
<feature type="transmembrane region" description="Helical" evidence="2">
    <location>
        <begin position="27"/>
        <end position="45"/>
    </location>
</feature>
<dbReference type="eggNOG" id="COG1807">
    <property type="taxonomic scope" value="Bacteria"/>
</dbReference>
<keyword evidence="2" id="KW-1133">Transmembrane helix</keyword>
<evidence type="ECO:0008006" key="5">
    <source>
        <dbReference type="Google" id="ProtNLM"/>
    </source>
</evidence>
<accession>L0D8W7</accession>
<sequence length="453" mass="49810">MQPPNIGPGEPIVATEHEETWRQRYQVVIVFAIALTFVLLTRIPVARRVPIDPDEIGFLQTIRLTRLPPQHTLFMASARLLSGLVDDPYRSFLILDMLVSGLALTSVWWWLRALVRPSTAIAMTLVLAVAPTFWTYGALAGNYTAIPLVGAFLLGVAVRTWRQPKLWHPYAAAVVLAIGTGYRQDIGIFWLPVFFIILWPHRWGTAFRAIAIFTVLNLAWILPMLVSAGGWQRYRAVNGEFSHQVIYLNSLWNLGFRDATLRYIVKLGMALLWTFGPGLIFIPMGLIRLVRSEPGRPLAALLGISVLPAIAYHLLLAFGVPGYAFHYVPAAVALMAIGAGQASAAVTTTPQAQDRAPVRLTAIAALLAALFLFYPTNYNRPGAWGDIEACFCRCTRIGLQAPLTFRPLSAWKTANTRVPHPIGSRLATVLADQSAKGSSHPDIPTQSQAGHSP</sequence>
<feature type="transmembrane region" description="Helical" evidence="2">
    <location>
        <begin position="356"/>
        <end position="374"/>
    </location>
</feature>
<dbReference type="STRING" id="886293.Sinac_0667"/>
<dbReference type="EMBL" id="CP003364">
    <property type="protein sequence ID" value="AGA25081.1"/>
    <property type="molecule type" value="Genomic_DNA"/>
</dbReference>
<feature type="transmembrane region" description="Helical" evidence="2">
    <location>
        <begin position="325"/>
        <end position="344"/>
    </location>
</feature>
<evidence type="ECO:0000313" key="4">
    <source>
        <dbReference type="Proteomes" id="UP000010798"/>
    </source>
</evidence>
<feature type="transmembrane region" description="Helical" evidence="2">
    <location>
        <begin position="263"/>
        <end position="286"/>
    </location>
</feature>
<feature type="transmembrane region" description="Helical" evidence="2">
    <location>
        <begin position="205"/>
        <end position="226"/>
    </location>
</feature>
<protein>
    <recommendedName>
        <fullName evidence="5">Glycosyltransferase RgtA/B/C/D-like domain-containing protein</fullName>
    </recommendedName>
</protein>
<dbReference type="RefSeq" id="WP_015244262.1">
    <property type="nucleotide sequence ID" value="NC_019892.1"/>
</dbReference>
<dbReference type="HOGENOM" id="CLU_603945_0_0_0"/>
<keyword evidence="2" id="KW-0812">Transmembrane</keyword>
<dbReference type="AlphaFoldDB" id="L0D8W7"/>
<evidence type="ECO:0000256" key="1">
    <source>
        <dbReference type="SAM" id="MobiDB-lite"/>
    </source>
</evidence>
<reference evidence="3 4" key="1">
    <citation type="submission" date="2012-02" db="EMBL/GenBank/DDBJ databases">
        <title>Complete sequence of chromosome of Singulisphaera acidiphila DSM 18658.</title>
        <authorList>
            <consortium name="US DOE Joint Genome Institute (JGI-PGF)"/>
            <person name="Lucas S."/>
            <person name="Copeland A."/>
            <person name="Lapidus A."/>
            <person name="Glavina del Rio T."/>
            <person name="Dalin E."/>
            <person name="Tice H."/>
            <person name="Bruce D."/>
            <person name="Goodwin L."/>
            <person name="Pitluck S."/>
            <person name="Peters L."/>
            <person name="Ovchinnikova G."/>
            <person name="Chertkov O."/>
            <person name="Kyrpides N."/>
            <person name="Mavromatis K."/>
            <person name="Ivanova N."/>
            <person name="Brettin T."/>
            <person name="Detter J.C."/>
            <person name="Han C."/>
            <person name="Larimer F."/>
            <person name="Land M."/>
            <person name="Hauser L."/>
            <person name="Markowitz V."/>
            <person name="Cheng J.-F."/>
            <person name="Hugenholtz P."/>
            <person name="Woyke T."/>
            <person name="Wu D."/>
            <person name="Tindall B."/>
            <person name="Pomrenke H."/>
            <person name="Brambilla E."/>
            <person name="Klenk H.-P."/>
            <person name="Eisen J.A."/>
        </authorList>
    </citation>
    <scope>NUCLEOTIDE SEQUENCE [LARGE SCALE GENOMIC DNA]</scope>
    <source>
        <strain evidence="4">ATCC BAA-1392 / DSM 18658 / VKM B-2454 / MOB10</strain>
    </source>
</reference>